<accession>A0A2G9RLU2</accession>
<dbReference type="Proteomes" id="UP000228934">
    <property type="component" value="Unassembled WGS sequence"/>
</dbReference>
<protein>
    <submittedName>
        <fullName evidence="2">Uncharacterized protein</fullName>
    </submittedName>
</protein>
<name>A0A2G9RLU2_AQUCT</name>
<dbReference type="AlphaFoldDB" id="A0A2G9RLU2"/>
<gene>
    <name evidence="2" type="ORF">AB205_0146510</name>
</gene>
<sequence>MVGSTNQEQTLTSDQVQEESECGELIQDVFLEPLDLTPGPSTYLAIVDVKSPDASHTEGQSNPEKEESIREPLVCVSHDLP</sequence>
<evidence type="ECO:0000313" key="3">
    <source>
        <dbReference type="Proteomes" id="UP000228934"/>
    </source>
</evidence>
<reference evidence="3" key="1">
    <citation type="journal article" date="2017" name="Nat. Commun.">
        <title>The North American bullfrog draft genome provides insight into hormonal regulation of long noncoding RNA.</title>
        <authorList>
            <person name="Hammond S.A."/>
            <person name="Warren R.L."/>
            <person name="Vandervalk B.P."/>
            <person name="Kucuk E."/>
            <person name="Khan H."/>
            <person name="Gibb E.A."/>
            <person name="Pandoh P."/>
            <person name="Kirk H."/>
            <person name="Zhao Y."/>
            <person name="Jones M."/>
            <person name="Mungall A.J."/>
            <person name="Coope R."/>
            <person name="Pleasance S."/>
            <person name="Moore R.A."/>
            <person name="Holt R.A."/>
            <person name="Round J.M."/>
            <person name="Ohora S."/>
            <person name="Walle B.V."/>
            <person name="Veldhoen N."/>
            <person name="Helbing C.C."/>
            <person name="Birol I."/>
        </authorList>
    </citation>
    <scope>NUCLEOTIDE SEQUENCE [LARGE SCALE GENOMIC DNA]</scope>
</reference>
<feature type="compositionally biased region" description="Polar residues" evidence="1">
    <location>
        <begin position="1"/>
        <end position="15"/>
    </location>
</feature>
<dbReference type="EMBL" id="KV934199">
    <property type="protein sequence ID" value="PIO28869.1"/>
    <property type="molecule type" value="Genomic_DNA"/>
</dbReference>
<organism evidence="2 3">
    <name type="scientific">Aquarana catesbeiana</name>
    <name type="common">American bullfrog</name>
    <name type="synonym">Rana catesbeiana</name>
    <dbReference type="NCBI Taxonomy" id="8400"/>
    <lineage>
        <taxon>Eukaryota</taxon>
        <taxon>Metazoa</taxon>
        <taxon>Chordata</taxon>
        <taxon>Craniata</taxon>
        <taxon>Vertebrata</taxon>
        <taxon>Euteleostomi</taxon>
        <taxon>Amphibia</taxon>
        <taxon>Batrachia</taxon>
        <taxon>Anura</taxon>
        <taxon>Neobatrachia</taxon>
        <taxon>Ranoidea</taxon>
        <taxon>Ranidae</taxon>
        <taxon>Aquarana</taxon>
    </lineage>
</organism>
<proteinExistence type="predicted"/>
<feature type="region of interest" description="Disordered" evidence="1">
    <location>
        <begin position="1"/>
        <end position="20"/>
    </location>
</feature>
<feature type="region of interest" description="Disordered" evidence="1">
    <location>
        <begin position="49"/>
        <end position="81"/>
    </location>
</feature>
<evidence type="ECO:0000256" key="1">
    <source>
        <dbReference type="SAM" id="MobiDB-lite"/>
    </source>
</evidence>
<evidence type="ECO:0000313" key="2">
    <source>
        <dbReference type="EMBL" id="PIO28869.1"/>
    </source>
</evidence>
<keyword evidence="3" id="KW-1185">Reference proteome</keyword>